<dbReference type="Pfam" id="PF01544">
    <property type="entry name" value="CorA"/>
    <property type="match status" value="1"/>
</dbReference>
<sequence>MDGAVLWTQELGAQDARWIHMNADHAETPAVLADLLGDVPPAIRTALLDEDTRPRVVPAGAGAMVILRGVNLNEGAVPEDMISLRAWLDGERLVTLRKRDLRATDDVRATVVSGKGPQAPGGVLARLAQRLAERMEPVLDLLDDRVAAQEEAVIEQPDPALRRDIAQTRRRAIILRRYIAPQREAVRALLDADLEALGADERRLLIETGDRMQRHVEDLDMLRERAQVVKDELANALADRLNRNLYVLAVLSAVFLPLGFVTGLLGVNVAGVPGTETPGAFWWMTGALAVGAAALLVLLRRMRWL</sequence>
<keyword evidence="8 12" id="KW-1133">Transmembrane helix</keyword>
<evidence type="ECO:0000256" key="9">
    <source>
        <dbReference type="ARBA" id="ARBA00023065"/>
    </source>
</evidence>
<dbReference type="EMBL" id="CP064942">
    <property type="protein sequence ID" value="QPH52462.1"/>
    <property type="molecule type" value="Genomic_DNA"/>
</dbReference>
<keyword evidence="3" id="KW-0813">Transport</keyword>
<evidence type="ECO:0000256" key="12">
    <source>
        <dbReference type="SAM" id="Phobius"/>
    </source>
</evidence>
<evidence type="ECO:0000256" key="5">
    <source>
        <dbReference type="ARBA" id="ARBA00022519"/>
    </source>
</evidence>
<dbReference type="InterPro" id="IPR045861">
    <property type="entry name" value="CorA_cytoplasmic_dom"/>
</dbReference>
<evidence type="ECO:0000256" key="8">
    <source>
        <dbReference type="ARBA" id="ARBA00022989"/>
    </source>
</evidence>
<dbReference type="KEGG" id="poz:I0K15_11560"/>
<name>A0A7S9QBL8_9RHOB</name>
<dbReference type="Proteomes" id="UP000594800">
    <property type="component" value="Chromosome"/>
</dbReference>
<dbReference type="InterPro" id="IPR045863">
    <property type="entry name" value="CorA_TM1_TM2"/>
</dbReference>
<keyword evidence="9" id="KW-0406">Ion transport</keyword>
<dbReference type="SUPFAM" id="SSF143865">
    <property type="entry name" value="CorA soluble domain-like"/>
    <property type="match status" value="1"/>
</dbReference>
<keyword evidence="14" id="KW-1185">Reference proteome</keyword>
<evidence type="ECO:0000256" key="4">
    <source>
        <dbReference type="ARBA" id="ARBA00022475"/>
    </source>
</evidence>
<evidence type="ECO:0000313" key="14">
    <source>
        <dbReference type="Proteomes" id="UP000594800"/>
    </source>
</evidence>
<keyword evidence="7" id="KW-0862">Zinc</keyword>
<feature type="transmembrane region" description="Helical" evidence="12">
    <location>
        <begin position="245"/>
        <end position="268"/>
    </location>
</feature>
<feature type="coiled-coil region" evidence="11">
    <location>
        <begin position="212"/>
        <end position="239"/>
    </location>
</feature>
<gene>
    <name evidence="13" type="ORF">I0K15_11560</name>
</gene>
<evidence type="ECO:0000256" key="7">
    <source>
        <dbReference type="ARBA" id="ARBA00022833"/>
    </source>
</evidence>
<keyword evidence="6 12" id="KW-0812">Transmembrane</keyword>
<dbReference type="GO" id="GO:0000287">
    <property type="term" value="F:magnesium ion binding"/>
    <property type="evidence" value="ECO:0007669"/>
    <property type="project" value="TreeGrafter"/>
</dbReference>
<dbReference type="GO" id="GO:0005886">
    <property type="term" value="C:plasma membrane"/>
    <property type="evidence" value="ECO:0007669"/>
    <property type="project" value="UniProtKB-SubCell"/>
</dbReference>
<dbReference type="PANTHER" id="PTHR46494:SF3">
    <property type="entry name" value="ZINC TRANSPORT PROTEIN ZNTB"/>
    <property type="match status" value="1"/>
</dbReference>
<evidence type="ECO:0000256" key="1">
    <source>
        <dbReference type="ARBA" id="ARBA00004651"/>
    </source>
</evidence>
<dbReference type="InterPro" id="IPR002523">
    <property type="entry name" value="MgTranspt_CorA/ZnTranspt_ZntB"/>
</dbReference>
<dbReference type="AlphaFoldDB" id="A0A7S9QBL8"/>
<evidence type="ECO:0000256" key="2">
    <source>
        <dbReference type="ARBA" id="ARBA00009765"/>
    </source>
</evidence>
<reference evidence="13 14" key="1">
    <citation type="submission" date="2020-11" db="EMBL/GenBank/DDBJ databases">
        <title>Description of Pontivivens ytuae sp. nov. isolated from deep sea sediment of Mariana Trench.</title>
        <authorList>
            <person name="Wang Z."/>
            <person name="Sun Q.-L."/>
            <person name="Xu X.-D."/>
            <person name="Tang Y.-Z."/>
            <person name="Zhang J."/>
        </authorList>
    </citation>
    <scope>NUCLEOTIDE SEQUENCE [LARGE SCALE GENOMIC DNA]</scope>
    <source>
        <strain evidence="13 14">MT2928</strain>
    </source>
</reference>
<keyword evidence="5" id="KW-0997">Cell inner membrane</keyword>
<dbReference type="SUPFAM" id="SSF144083">
    <property type="entry name" value="Magnesium transport protein CorA, transmembrane region"/>
    <property type="match status" value="1"/>
</dbReference>
<dbReference type="GO" id="GO:0015095">
    <property type="term" value="F:magnesium ion transmembrane transporter activity"/>
    <property type="evidence" value="ECO:0007669"/>
    <property type="project" value="TreeGrafter"/>
</dbReference>
<dbReference type="PANTHER" id="PTHR46494">
    <property type="entry name" value="CORA FAMILY METAL ION TRANSPORTER (EUROFUNG)"/>
    <property type="match status" value="1"/>
</dbReference>
<accession>A0A7S9QBL8</accession>
<proteinExistence type="inferred from homology"/>
<dbReference type="GO" id="GO:0015087">
    <property type="term" value="F:cobalt ion transmembrane transporter activity"/>
    <property type="evidence" value="ECO:0007669"/>
    <property type="project" value="TreeGrafter"/>
</dbReference>
<organism evidence="13 14">
    <name type="scientific">Pontivivens ytuae</name>
    <dbReference type="NCBI Taxonomy" id="2789856"/>
    <lineage>
        <taxon>Bacteria</taxon>
        <taxon>Pseudomonadati</taxon>
        <taxon>Pseudomonadota</taxon>
        <taxon>Alphaproteobacteria</taxon>
        <taxon>Rhodobacterales</taxon>
        <taxon>Paracoccaceae</taxon>
        <taxon>Pontivivens</taxon>
    </lineage>
</organism>
<evidence type="ECO:0000256" key="10">
    <source>
        <dbReference type="ARBA" id="ARBA00023136"/>
    </source>
</evidence>
<dbReference type="Gene3D" id="3.30.460.20">
    <property type="entry name" value="CorA soluble domain-like"/>
    <property type="match status" value="1"/>
</dbReference>
<evidence type="ECO:0000256" key="6">
    <source>
        <dbReference type="ARBA" id="ARBA00022692"/>
    </source>
</evidence>
<dbReference type="CDD" id="cd12833">
    <property type="entry name" value="ZntB-like_1"/>
    <property type="match status" value="1"/>
</dbReference>
<evidence type="ECO:0000256" key="11">
    <source>
        <dbReference type="SAM" id="Coils"/>
    </source>
</evidence>
<comment type="similarity">
    <text evidence="2">Belongs to the CorA metal ion transporter (MIT) (TC 1.A.35) family.</text>
</comment>
<dbReference type="Gene3D" id="1.20.58.340">
    <property type="entry name" value="Magnesium transport protein CorA, transmembrane region"/>
    <property type="match status" value="2"/>
</dbReference>
<evidence type="ECO:0000313" key="13">
    <source>
        <dbReference type="EMBL" id="QPH52462.1"/>
    </source>
</evidence>
<keyword evidence="4" id="KW-1003">Cell membrane</keyword>
<keyword evidence="11" id="KW-0175">Coiled coil</keyword>
<dbReference type="GO" id="GO:0050897">
    <property type="term" value="F:cobalt ion binding"/>
    <property type="evidence" value="ECO:0007669"/>
    <property type="project" value="TreeGrafter"/>
</dbReference>
<evidence type="ECO:0000256" key="3">
    <source>
        <dbReference type="ARBA" id="ARBA00022448"/>
    </source>
</evidence>
<feature type="transmembrane region" description="Helical" evidence="12">
    <location>
        <begin position="280"/>
        <end position="299"/>
    </location>
</feature>
<keyword evidence="10 12" id="KW-0472">Membrane</keyword>
<comment type="subcellular location">
    <subcellularLocation>
        <location evidence="1">Cell membrane</location>
        <topology evidence="1">Multi-pass membrane protein</topology>
    </subcellularLocation>
</comment>
<dbReference type="RefSeq" id="WP_196101676.1">
    <property type="nucleotide sequence ID" value="NZ_CP064942.1"/>
</dbReference>
<protein>
    <submittedName>
        <fullName evidence="13">Zinc transporter ZntB</fullName>
    </submittedName>
</protein>